<evidence type="ECO:0000313" key="12">
    <source>
        <dbReference type="Proteomes" id="UP001153269"/>
    </source>
</evidence>
<accession>A0A9N7VXF0</accession>
<dbReference type="InterPro" id="IPR007110">
    <property type="entry name" value="Ig-like_dom"/>
</dbReference>
<evidence type="ECO:0000256" key="9">
    <source>
        <dbReference type="SAM" id="SignalP"/>
    </source>
</evidence>
<keyword evidence="6" id="KW-1015">Disulfide bond</keyword>
<feature type="compositionally biased region" description="Polar residues" evidence="8">
    <location>
        <begin position="238"/>
        <end position="252"/>
    </location>
</feature>
<dbReference type="Pfam" id="PF07686">
    <property type="entry name" value="V-set"/>
    <property type="match status" value="1"/>
</dbReference>
<gene>
    <name evidence="11" type="ORF">PLEPLA_LOCUS46763</name>
</gene>
<evidence type="ECO:0000256" key="6">
    <source>
        <dbReference type="ARBA" id="ARBA00023157"/>
    </source>
</evidence>
<evidence type="ECO:0000256" key="2">
    <source>
        <dbReference type="ARBA" id="ARBA00022475"/>
    </source>
</evidence>
<comment type="subcellular location">
    <subcellularLocation>
        <location evidence="1">Cell membrane</location>
    </subcellularLocation>
</comment>
<dbReference type="PANTHER" id="PTHR19433:SF111">
    <property type="entry name" value="T CELL RECEPTOR ALPHA VARIABLE 4"/>
    <property type="match status" value="1"/>
</dbReference>
<evidence type="ECO:0000256" key="3">
    <source>
        <dbReference type="ARBA" id="ARBA00022729"/>
    </source>
</evidence>
<evidence type="ECO:0000313" key="11">
    <source>
        <dbReference type="EMBL" id="CAB1458928.1"/>
    </source>
</evidence>
<dbReference type="GO" id="GO:0005886">
    <property type="term" value="C:plasma membrane"/>
    <property type="evidence" value="ECO:0007669"/>
    <property type="project" value="UniProtKB-SubCell"/>
</dbReference>
<dbReference type="AlphaFoldDB" id="A0A9N7VXF0"/>
<evidence type="ECO:0000256" key="7">
    <source>
        <dbReference type="ARBA" id="ARBA00023180"/>
    </source>
</evidence>
<dbReference type="PROSITE" id="PS50835">
    <property type="entry name" value="IG_LIKE"/>
    <property type="match status" value="1"/>
</dbReference>
<dbReference type="SMART" id="SM00409">
    <property type="entry name" value="IG"/>
    <property type="match status" value="1"/>
</dbReference>
<feature type="region of interest" description="Disordered" evidence="8">
    <location>
        <begin position="224"/>
        <end position="252"/>
    </location>
</feature>
<evidence type="ECO:0000256" key="5">
    <source>
        <dbReference type="ARBA" id="ARBA00023136"/>
    </source>
</evidence>
<dbReference type="InterPro" id="IPR003599">
    <property type="entry name" value="Ig_sub"/>
</dbReference>
<dbReference type="EMBL" id="CADEAL010004407">
    <property type="protein sequence ID" value="CAB1458928.1"/>
    <property type="molecule type" value="Genomic_DNA"/>
</dbReference>
<organism evidence="11 12">
    <name type="scientific">Pleuronectes platessa</name>
    <name type="common">European plaice</name>
    <dbReference type="NCBI Taxonomy" id="8262"/>
    <lineage>
        <taxon>Eukaryota</taxon>
        <taxon>Metazoa</taxon>
        <taxon>Chordata</taxon>
        <taxon>Craniata</taxon>
        <taxon>Vertebrata</taxon>
        <taxon>Euteleostomi</taxon>
        <taxon>Actinopterygii</taxon>
        <taxon>Neopterygii</taxon>
        <taxon>Teleostei</taxon>
        <taxon>Neoteleostei</taxon>
        <taxon>Acanthomorphata</taxon>
        <taxon>Carangaria</taxon>
        <taxon>Pleuronectiformes</taxon>
        <taxon>Pleuronectoidei</taxon>
        <taxon>Pleuronectidae</taxon>
        <taxon>Pleuronectes</taxon>
    </lineage>
</organism>
<dbReference type="InterPro" id="IPR013106">
    <property type="entry name" value="Ig_V-set"/>
</dbReference>
<keyword evidence="2" id="KW-1003">Cell membrane</keyword>
<dbReference type="SUPFAM" id="SSF48726">
    <property type="entry name" value="Immunoglobulin"/>
    <property type="match status" value="1"/>
</dbReference>
<keyword evidence="4" id="KW-0391">Immunity</keyword>
<evidence type="ECO:0000259" key="10">
    <source>
        <dbReference type="PROSITE" id="PS50835"/>
    </source>
</evidence>
<dbReference type="Proteomes" id="UP001153269">
    <property type="component" value="Unassembled WGS sequence"/>
</dbReference>
<dbReference type="GO" id="GO:0009617">
    <property type="term" value="P:response to bacterium"/>
    <property type="evidence" value="ECO:0007669"/>
    <property type="project" value="TreeGrafter"/>
</dbReference>
<feature type="domain" description="Ig-like" evidence="10">
    <location>
        <begin position="15"/>
        <end position="135"/>
    </location>
</feature>
<feature type="chain" id="PRO_5040299588" description="Ig-like domain-containing protein" evidence="9">
    <location>
        <begin position="16"/>
        <end position="252"/>
    </location>
</feature>
<dbReference type="InterPro" id="IPR036179">
    <property type="entry name" value="Ig-like_dom_sf"/>
</dbReference>
<comment type="caution">
    <text evidence="11">The sequence shown here is derived from an EMBL/GenBank/DDBJ whole genome shotgun (WGS) entry which is preliminary data.</text>
</comment>
<keyword evidence="5" id="KW-0472">Membrane</keyword>
<keyword evidence="12" id="KW-1185">Reference proteome</keyword>
<evidence type="ECO:0000256" key="1">
    <source>
        <dbReference type="ARBA" id="ARBA00004236"/>
    </source>
</evidence>
<feature type="signal peptide" evidence="9">
    <location>
        <begin position="1"/>
        <end position="15"/>
    </location>
</feature>
<keyword evidence="7" id="KW-0325">Glycoprotein</keyword>
<keyword evidence="3 9" id="KW-0732">Signal</keyword>
<dbReference type="GO" id="GO:0002376">
    <property type="term" value="P:immune system process"/>
    <property type="evidence" value="ECO:0007669"/>
    <property type="project" value="UniProtKB-KW"/>
</dbReference>
<reference evidence="11" key="1">
    <citation type="submission" date="2020-03" db="EMBL/GenBank/DDBJ databases">
        <authorList>
            <person name="Weist P."/>
        </authorList>
    </citation>
    <scope>NUCLEOTIDE SEQUENCE</scope>
</reference>
<dbReference type="PANTHER" id="PTHR19433">
    <property type="entry name" value="T-CELL RECEPTOR ALPHA CHAIN V REGION-RELATED"/>
    <property type="match status" value="1"/>
</dbReference>
<proteinExistence type="predicted"/>
<evidence type="ECO:0000256" key="4">
    <source>
        <dbReference type="ARBA" id="ARBA00022859"/>
    </source>
</evidence>
<sequence>MHVLIILLVGSVASSQVNVSGSVLNLTVSPGDSATLYCDCKRSTGVFIVWYRNCSHVNQPTLVMTTRYPFEKLELIHEFINDLHPFPRFHLVRNESSESYDLLIMNISNSDEGLYYCGTEQLNTKSSSHKEKYIPTRYGNVTRMILTFESEQRETAQSCDLCWTLLFSLCPASAVLSSLLSSSLVYHFCRRTAKEPEVHEEGSNSSDRTRGNQDGDVCYAALEIRQPTQRPKRKKTQSSDFSTYSDINTCRS</sequence>
<dbReference type="InterPro" id="IPR013783">
    <property type="entry name" value="Ig-like_fold"/>
</dbReference>
<protein>
    <recommendedName>
        <fullName evidence="10">Ig-like domain-containing protein</fullName>
    </recommendedName>
</protein>
<name>A0A9N7VXF0_PLEPL</name>
<evidence type="ECO:0000256" key="8">
    <source>
        <dbReference type="SAM" id="MobiDB-lite"/>
    </source>
</evidence>
<dbReference type="Gene3D" id="2.60.40.10">
    <property type="entry name" value="Immunoglobulins"/>
    <property type="match status" value="1"/>
</dbReference>
<dbReference type="InterPro" id="IPR052051">
    <property type="entry name" value="TCR_complex_component"/>
</dbReference>